<dbReference type="InterPro" id="IPR008969">
    <property type="entry name" value="CarboxyPept-like_regulatory"/>
</dbReference>
<dbReference type="AlphaFoldDB" id="A0A4R8DF70"/>
<dbReference type="Gene3D" id="2.60.40.1120">
    <property type="entry name" value="Carboxypeptidase-like, regulatory domain"/>
    <property type="match status" value="1"/>
</dbReference>
<dbReference type="EMBL" id="SODV01000002">
    <property type="protein sequence ID" value="TDW96067.1"/>
    <property type="molecule type" value="Genomic_DNA"/>
</dbReference>
<dbReference type="Pfam" id="PF00144">
    <property type="entry name" value="Beta-lactamase"/>
    <property type="match status" value="1"/>
</dbReference>
<keyword evidence="4" id="KW-1185">Reference proteome</keyword>
<evidence type="ECO:0000259" key="2">
    <source>
        <dbReference type="Pfam" id="PF00144"/>
    </source>
</evidence>
<evidence type="ECO:0000313" key="4">
    <source>
        <dbReference type="Proteomes" id="UP000294498"/>
    </source>
</evidence>
<dbReference type="Pfam" id="PF13715">
    <property type="entry name" value="CarbopepD_reg_2"/>
    <property type="match status" value="1"/>
</dbReference>
<dbReference type="Gene3D" id="3.40.710.10">
    <property type="entry name" value="DD-peptidase/beta-lactamase superfamily"/>
    <property type="match status" value="1"/>
</dbReference>
<sequence>MRFSCLIIAFFMVSSLSAQNGRRGISGRILSSDDRSPLSYASVRLTGSGQGTVSNDSGAFFIWIPAENRTDTLLISHLGFRSQKLPVAALQKGDAIILEKEAVEMREVVVGDPLQIILKAAARIPENYLTQPYVTRGFYRATGRKTKEYGFLSETLFDIYNYAVADWQPSQFHLVKHREFKDSALMSGITMGLSPNGLIGGDIVRHLEGMKVFSSEGPNFYDYRLEGLVALDGRKAYEVSFDEKDGLKESRLKGEVFIDAGSYAFLYFDFGLSPKGIAYLQYPEESGKRFLLKLFGITIKKVAGRQRIRYRPIGNKWVLSDVTMNNEFRLQRHKNASVEDLHDDVHYVVTDVDTTVTHPFSDHETTRGNEMIEDEQTDEDSLFWKDYTVILPDFPEQPVISRIKAANAVFAVRKRLEDRLRKLPKDPALRIDTILAAYHAQGLFNGSALVSWKGKVLIDKGYGFADRSSKRVADGTTGYRIGSTSKTFTSVIINQLVSEWRLRLDTPIRAYIPYYANGNVTIDQLLTHRSGIHNLTEEDDYLGQELTRKYSLKEVVTRFCSDTLDFPPGSQFRYSNSGFVVLALIAEAVTGKPFDTLLEERIFRPLQMDHSYVGMRRTPPEAIGYINGGPEYAYDARNLIGAGGIVTTSEDLLKYSEGLHRLLPPDRLQDMLKPRVDWDEYKAWYDYGWMTDKDGFSVKHIVIYHPGTDLGFFTMFARQDDRNATIVLLNNTGDFPRFEMTDLILSELNR</sequence>
<dbReference type="OrthoDB" id="9793489at2"/>
<dbReference type="InterPro" id="IPR012338">
    <property type="entry name" value="Beta-lactam/transpept-like"/>
</dbReference>
<accession>A0A4R8DF70</accession>
<dbReference type="PANTHER" id="PTHR46825">
    <property type="entry name" value="D-ALANYL-D-ALANINE-CARBOXYPEPTIDASE/ENDOPEPTIDASE AMPH"/>
    <property type="match status" value="1"/>
</dbReference>
<feature type="chain" id="PRO_5020774265" evidence="1">
    <location>
        <begin position="21"/>
        <end position="750"/>
    </location>
</feature>
<feature type="signal peptide" evidence="1">
    <location>
        <begin position="1"/>
        <end position="20"/>
    </location>
</feature>
<feature type="domain" description="Beta-lactamase-related" evidence="2">
    <location>
        <begin position="434"/>
        <end position="745"/>
    </location>
</feature>
<dbReference type="Proteomes" id="UP000294498">
    <property type="component" value="Unassembled WGS sequence"/>
</dbReference>
<name>A0A4R8DF70_9BACT</name>
<dbReference type="InterPro" id="IPR050491">
    <property type="entry name" value="AmpC-like"/>
</dbReference>
<organism evidence="3 4">
    <name type="scientific">Dinghuibacter silviterrae</name>
    <dbReference type="NCBI Taxonomy" id="1539049"/>
    <lineage>
        <taxon>Bacteria</taxon>
        <taxon>Pseudomonadati</taxon>
        <taxon>Bacteroidota</taxon>
        <taxon>Chitinophagia</taxon>
        <taxon>Chitinophagales</taxon>
        <taxon>Chitinophagaceae</taxon>
        <taxon>Dinghuibacter</taxon>
    </lineage>
</organism>
<comment type="caution">
    <text evidence="3">The sequence shown here is derived from an EMBL/GenBank/DDBJ whole genome shotgun (WGS) entry which is preliminary data.</text>
</comment>
<protein>
    <submittedName>
        <fullName evidence="3">CubicO group peptidase (Beta-lactamase class C family)</fullName>
    </submittedName>
</protein>
<keyword evidence="1" id="KW-0732">Signal</keyword>
<evidence type="ECO:0000313" key="3">
    <source>
        <dbReference type="EMBL" id="TDW96067.1"/>
    </source>
</evidence>
<dbReference type="InterPro" id="IPR001466">
    <property type="entry name" value="Beta-lactam-related"/>
</dbReference>
<dbReference type="PANTHER" id="PTHR46825:SF9">
    <property type="entry name" value="BETA-LACTAMASE-RELATED DOMAIN-CONTAINING PROTEIN"/>
    <property type="match status" value="1"/>
</dbReference>
<dbReference type="SUPFAM" id="SSF56601">
    <property type="entry name" value="beta-lactamase/transpeptidase-like"/>
    <property type="match status" value="1"/>
</dbReference>
<evidence type="ECO:0000256" key="1">
    <source>
        <dbReference type="SAM" id="SignalP"/>
    </source>
</evidence>
<gene>
    <name evidence="3" type="ORF">EDB95_3889</name>
</gene>
<reference evidence="3 4" key="1">
    <citation type="submission" date="2019-03" db="EMBL/GenBank/DDBJ databases">
        <title>Genomic Encyclopedia of Type Strains, Phase IV (KMG-IV): sequencing the most valuable type-strain genomes for metagenomic binning, comparative biology and taxonomic classification.</title>
        <authorList>
            <person name="Goeker M."/>
        </authorList>
    </citation>
    <scope>NUCLEOTIDE SEQUENCE [LARGE SCALE GENOMIC DNA]</scope>
    <source>
        <strain evidence="3 4">DSM 100059</strain>
    </source>
</reference>
<proteinExistence type="predicted"/>
<dbReference type="RefSeq" id="WP_133996009.1">
    <property type="nucleotide sequence ID" value="NZ_SODV01000002.1"/>
</dbReference>
<dbReference type="SUPFAM" id="SSF49464">
    <property type="entry name" value="Carboxypeptidase regulatory domain-like"/>
    <property type="match status" value="1"/>
</dbReference>